<feature type="region of interest" description="Disordered" evidence="2">
    <location>
        <begin position="287"/>
        <end position="316"/>
    </location>
</feature>
<comment type="caution">
    <text evidence="4">The sequence shown here is derived from an EMBL/GenBank/DDBJ whole genome shotgun (WGS) entry which is preliminary data.</text>
</comment>
<sequence length="346" mass="37386">MARRRLTPVQTPVRTPADAPPGAQPGAGLETKAFGLATQVSRAPIAQVAGEASATAALEALTDDMARARAEGRMVIGIPLRDVRADHLDRDRLPRADDEDMQALRESLRAHGQRTPIEVTPLTDGRYGLISGWRRLTALAALHEQTGDDRFASVRALVRTPETAGDAYVAMVEENEIRLGLSHYERARIVALSADRGVFESERAALRALFGNVSRAKRSKIGSFLAVYRALDAQLRFPHALGERLGLRLAKEISDDRAAARALRKALEQAAAETPEAEQRAIEQALTAPKAASQPDPAPETAPETVPGITVGAKRKGPAMQVTVTGPRVDAALHRAILDLVERWTR</sequence>
<dbReference type="InterPro" id="IPR037972">
    <property type="entry name" value="RepB_N"/>
</dbReference>
<evidence type="ECO:0000313" key="4">
    <source>
        <dbReference type="EMBL" id="MSU91702.1"/>
    </source>
</evidence>
<dbReference type="Gene3D" id="3.90.1530.30">
    <property type="match status" value="1"/>
</dbReference>
<dbReference type="PANTHER" id="PTHR33375">
    <property type="entry name" value="CHROMOSOME-PARTITIONING PROTEIN PARB-RELATED"/>
    <property type="match status" value="1"/>
</dbReference>
<dbReference type="SMART" id="SM00470">
    <property type="entry name" value="ParB"/>
    <property type="match status" value="1"/>
</dbReference>
<evidence type="ECO:0000259" key="3">
    <source>
        <dbReference type="SMART" id="SM00470"/>
    </source>
</evidence>
<dbReference type="SUPFAM" id="SSF110849">
    <property type="entry name" value="ParB/Sulfiredoxin"/>
    <property type="match status" value="1"/>
</dbReference>
<evidence type="ECO:0000313" key="5">
    <source>
        <dbReference type="Proteomes" id="UP000474957"/>
    </source>
</evidence>
<gene>
    <name evidence="4" type="ORF">GE300_19160</name>
</gene>
<dbReference type="CDD" id="cd16405">
    <property type="entry name" value="RepB_like_N"/>
    <property type="match status" value="1"/>
</dbReference>
<name>A0A6L5Z6X1_9RHOB</name>
<dbReference type="AlphaFoldDB" id="A0A6L5Z6X1"/>
<organism evidence="4 5">
    <name type="scientific">Halovulum marinum</name>
    <dbReference type="NCBI Taxonomy" id="2662447"/>
    <lineage>
        <taxon>Bacteria</taxon>
        <taxon>Pseudomonadati</taxon>
        <taxon>Pseudomonadota</taxon>
        <taxon>Alphaproteobacteria</taxon>
        <taxon>Rhodobacterales</taxon>
        <taxon>Paracoccaceae</taxon>
        <taxon>Halovulum</taxon>
    </lineage>
</organism>
<keyword evidence="5" id="KW-1185">Reference proteome</keyword>
<dbReference type="Proteomes" id="UP000474957">
    <property type="component" value="Unassembled WGS sequence"/>
</dbReference>
<feature type="coiled-coil region" evidence="1">
    <location>
        <begin position="250"/>
        <end position="280"/>
    </location>
</feature>
<dbReference type="RefSeq" id="WP_154449134.1">
    <property type="nucleotide sequence ID" value="NZ_WIND01000024.1"/>
</dbReference>
<feature type="region of interest" description="Disordered" evidence="2">
    <location>
        <begin position="1"/>
        <end position="26"/>
    </location>
</feature>
<evidence type="ECO:0000256" key="1">
    <source>
        <dbReference type="SAM" id="Coils"/>
    </source>
</evidence>
<feature type="domain" description="ParB-like N-terminal" evidence="3">
    <location>
        <begin position="81"/>
        <end position="176"/>
    </location>
</feature>
<dbReference type="GO" id="GO:0007059">
    <property type="term" value="P:chromosome segregation"/>
    <property type="evidence" value="ECO:0007669"/>
    <property type="project" value="TreeGrafter"/>
</dbReference>
<dbReference type="PANTHER" id="PTHR33375:SF1">
    <property type="entry name" value="CHROMOSOME-PARTITIONING PROTEIN PARB-RELATED"/>
    <property type="match status" value="1"/>
</dbReference>
<accession>A0A6L5Z6X1</accession>
<protein>
    <recommendedName>
        <fullName evidence="3">ParB-like N-terminal domain-containing protein</fullName>
    </recommendedName>
</protein>
<dbReference type="InterPro" id="IPR036086">
    <property type="entry name" value="ParB/Sulfiredoxin_sf"/>
</dbReference>
<dbReference type="InterPro" id="IPR003115">
    <property type="entry name" value="ParB_N"/>
</dbReference>
<dbReference type="Pfam" id="PF02195">
    <property type="entry name" value="ParB_N"/>
    <property type="match status" value="1"/>
</dbReference>
<dbReference type="GO" id="GO:0005694">
    <property type="term" value="C:chromosome"/>
    <property type="evidence" value="ECO:0007669"/>
    <property type="project" value="TreeGrafter"/>
</dbReference>
<evidence type="ECO:0000256" key="2">
    <source>
        <dbReference type="SAM" id="MobiDB-lite"/>
    </source>
</evidence>
<reference evidence="4 5" key="1">
    <citation type="submission" date="2019-10" db="EMBL/GenBank/DDBJ databases">
        <title>Cognatihalovulum marinum gen. nov. sp. nov., a new member of the family Rhodobacteraceae isolated from deep seawater of the Northwest Indian Ocean.</title>
        <authorList>
            <person name="Ruan C."/>
            <person name="Wang J."/>
            <person name="Zheng X."/>
            <person name="Song L."/>
            <person name="Zhu Y."/>
            <person name="Huang Y."/>
            <person name="Lu Z."/>
            <person name="Du W."/>
            <person name="Huang L."/>
            <person name="Dai X."/>
        </authorList>
    </citation>
    <scope>NUCLEOTIDE SEQUENCE [LARGE SCALE GENOMIC DNA]</scope>
    <source>
        <strain evidence="4 5">2CG4</strain>
    </source>
</reference>
<proteinExistence type="predicted"/>
<dbReference type="EMBL" id="WIND01000024">
    <property type="protein sequence ID" value="MSU91702.1"/>
    <property type="molecule type" value="Genomic_DNA"/>
</dbReference>
<keyword evidence="1" id="KW-0175">Coiled coil</keyword>
<dbReference type="InterPro" id="IPR050336">
    <property type="entry name" value="Chromosome_partition/occlusion"/>
</dbReference>